<dbReference type="PANTHER" id="PTHR43441">
    <property type="entry name" value="RIBOSOMAL-PROTEIN-SERINE ACETYLTRANSFERASE"/>
    <property type="match status" value="1"/>
</dbReference>
<proteinExistence type="predicted"/>
<dbReference type="Proteomes" id="UP000598297">
    <property type="component" value="Unassembled WGS sequence"/>
</dbReference>
<dbReference type="GO" id="GO:0008999">
    <property type="term" value="F:protein-N-terminal-alanine acetyltransferase activity"/>
    <property type="evidence" value="ECO:0007669"/>
    <property type="project" value="TreeGrafter"/>
</dbReference>
<protein>
    <submittedName>
        <fullName evidence="2">GNAT family N-acetyltransferase</fullName>
    </submittedName>
</protein>
<dbReference type="OrthoDB" id="9795188at2"/>
<dbReference type="Pfam" id="PF13302">
    <property type="entry name" value="Acetyltransf_3"/>
    <property type="match status" value="1"/>
</dbReference>
<organism evidence="2 3">
    <name type="scientific">Streptomyces boluensis</name>
    <dbReference type="NCBI Taxonomy" id="1775135"/>
    <lineage>
        <taxon>Bacteria</taxon>
        <taxon>Bacillati</taxon>
        <taxon>Actinomycetota</taxon>
        <taxon>Actinomycetes</taxon>
        <taxon>Kitasatosporales</taxon>
        <taxon>Streptomycetaceae</taxon>
        <taxon>Streptomyces</taxon>
    </lineage>
</organism>
<dbReference type="Gene3D" id="3.40.630.30">
    <property type="match status" value="1"/>
</dbReference>
<evidence type="ECO:0000259" key="1">
    <source>
        <dbReference type="PROSITE" id="PS51186"/>
    </source>
</evidence>
<reference evidence="2" key="1">
    <citation type="submission" date="2020-01" db="EMBL/GenBank/DDBJ databases">
        <title>Whole-genome analyses of novel actinobacteria.</title>
        <authorList>
            <person name="Sahin N."/>
        </authorList>
    </citation>
    <scope>NUCLEOTIDE SEQUENCE</scope>
    <source>
        <strain evidence="2">YC537</strain>
    </source>
</reference>
<feature type="domain" description="N-acetyltransferase" evidence="1">
    <location>
        <begin position="11"/>
        <end position="174"/>
    </location>
</feature>
<evidence type="ECO:0000313" key="2">
    <source>
        <dbReference type="EMBL" id="NBE51007.1"/>
    </source>
</evidence>
<sequence length="194" mass="21787">MEPVTLTTARLVLRPLGPDDTEDCYAACQDPDIQRWTTVPSPYEHEHAKNFTQHFAPDAWQHSREYTFAIRTREGNALVAVMGIMLRGLGAAEVGFWSVKEQRGRGYVTEALKTLSRWAFTRAAIDRLEWRAEVGNTASRAVALRAGFTMEGTLRAAHQHRGTRRDCWVGSLLPSDLELPPLDPYLPANTPGQR</sequence>
<dbReference type="PANTHER" id="PTHR43441:SF10">
    <property type="entry name" value="ACETYLTRANSFERASE"/>
    <property type="match status" value="1"/>
</dbReference>
<dbReference type="AlphaFoldDB" id="A0A964XKS8"/>
<keyword evidence="3" id="KW-1185">Reference proteome</keyword>
<dbReference type="InterPro" id="IPR016181">
    <property type="entry name" value="Acyl_CoA_acyltransferase"/>
</dbReference>
<dbReference type="EMBL" id="JAAAHS010000026">
    <property type="protein sequence ID" value="NBE51007.1"/>
    <property type="molecule type" value="Genomic_DNA"/>
</dbReference>
<dbReference type="RefSeq" id="WP_161694595.1">
    <property type="nucleotide sequence ID" value="NZ_JAAAHS010000026.1"/>
</dbReference>
<name>A0A964XKS8_9ACTN</name>
<gene>
    <name evidence="2" type="ORF">GUY60_06120</name>
</gene>
<accession>A0A964XKS8</accession>
<dbReference type="GO" id="GO:1990189">
    <property type="term" value="F:protein N-terminal-serine acetyltransferase activity"/>
    <property type="evidence" value="ECO:0007669"/>
    <property type="project" value="TreeGrafter"/>
</dbReference>
<evidence type="ECO:0000313" key="3">
    <source>
        <dbReference type="Proteomes" id="UP000598297"/>
    </source>
</evidence>
<dbReference type="InterPro" id="IPR000182">
    <property type="entry name" value="GNAT_dom"/>
</dbReference>
<dbReference type="GO" id="GO:0005737">
    <property type="term" value="C:cytoplasm"/>
    <property type="evidence" value="ECO:0007669"/>
    <property type="project" value="TreeGrafter"/>
</dbReference>
<dbReference type="InterPro" id="IPR051908">
    <property type="entry name" value="Ribosomal_N-acetyltransferase"/>
</dbReference>
<dbReference type="PROSITE" id="PS51186">
    <property type="entry name" value="GNAT"/>
    <property type="match status" value="1"/>
</dbReference>
<dbReference type="SUPFAM" id="SSF55729">
    <property type="entry name" value="Acyl-CoA N-acyltransferases (Nat)"/>
    <property type="match status" value="1"/>
</dbReference>
<comment type="caution">
    <text evidence="2">The sequence shown here is derived from an EMBL/GenBank/DDBJ whole genome shotgun (WGS) entry which is preliminary data.</text>
</comment>